<gene>
    <name evidence="4" type="ORF">DSOUD_0101</name>
</gene>
<dbReference type="EMBL" id="CP010802">
    <property type="protein sequence ID" value="ALC14902.1"/>
    <property type="molecule type" value="Genomic_DNA"/>
</dbReference>
<evidence type="ECO:0000256" key="1">
    <source>
        <dbReference type="SAM" id="Coils"/>
    </source>
</evidence>
<dbReference type="PATRIC" id="fig|1603606.3.peg.114"/>
<feature type="region of interest" description="Disordered" evidence="2">
    <location>
        <begin position="276"/>
        <end position="295"/>
    </location>
</feature>
<name>A0A0M4CXH6_9BACT</name>
<dbReference type="InterPro" id="IPR000014">
    <property type="entry name" value="PAS"/>
</dbReference>
<organism evidence="4 5">
    <name type="scientific">Desulfuromonas soudanensis</name>
    <dbReference type="NCBI Taxonomy" id="1603606"/>
    <lineage>
        <taxon>Bacteria</taxon>
        <taxon>Pseudomonadati</taxon>
        <taxon>Thermodesulfobacteriota</taxon>
        <taxon>Desulfuromonadia</taxon>
        <taxon>Desulfuromonadales</taxon>
        <taxon>Desulfuromonadaceae</taxon>
        <taxon>Desulfuromonas</taxon>
    </lineage>
</organism>
<evidence type="ECO:0000259" key="3">
    <source>
        <dbReference type="PROSITE" id="PS50112"/>
    </source>
</evidence>
<keyword evidence="1" id="KW-0175">Coiled coil</keyword>
<dbReference type="SUPFAM" id="SSF55785">
    <property type="entry name" value="PYP-like sensor domain (PAS domain)"/>
    <property type="match status" value="1"/>
</dbReference>
<keyword evidence="5" id="KW-1185">Reference proteome</keyword>
<dbReference type="KEGG" id="des:DSOUD_0101"/>
<dbReference type="STRING" id="1603606.DSOUD_0101"/>
<dbReference type="InterPro" id="IPR035965">
    <property type="entry name" value="PAS-like_dom_sf"/>
</dbReference>
<evidence type="ECO:0000256" key="2">
    <source>
        <dbReference type="SAM" id="MobiDB-lite"/>
    </source>
</evidence>
<protein>
    <submittedName>
        <fullName evidence="4">Sensor histidine kinase, PAS domain-containing</fullName>
    </submittedName>
</protein>
<keyword evidence="4" id="KW-0418">Kinase</keyword>
<dbReference type="InterPro" id="IPR013656">
    <property type="entry name" value="PAS_4"/>
</dbReference>
<dbReference type="CDD" id="cd00130">
    <property type="entry name" value="PAS"/>
    <property type="match status" value="1"/>
</dbReference>
<dbReference type="RefSeq" id="WP_053549157.1">
    <property type="nucleotide sequence ID" value="NZ_CP010802.1"/>
</dbReference>
<dbReference type="AlphaFoldDB" id="A0A0M4CXH6"/>
<sequence length="295" mass="32820">MGKKKIKDTVDRDPAADRCAATELRRRAEEQLLARAAVSRVPRNGQERRQIVHELEVHQIELEMQNAVLRQARDEIEIALDKYTDLYDFAPVGYLTLNKDGIIGDANFTAASHLGIGRNRLVGKRFESIVAPGSREEFSTFLSSVFAGQSKQICEVALLNCSAQSIFVQVEALPSASGLDCRVALIDISRRRSMEEQMERQHAELAVAKSELQAVGQTSAMELCRPMTVFRATCRAVRKWSALNLDVQAHECLRGLNKVALRMNRLLSSLLDFSRRDSRENGGSRPDHTGDGGGQ</sequence>
<keyword evidence="4" id="KW-0808">Transferase</keyword>
<feature type="coiled-coil region" evidence="1">
    <location>
        <begin position="55"/>
        <end position="82"/>
    </location>
</feature>
<reference evidence="4 5" key="1">
    <citation type="submission" date="2015-07" db="EMBL/GenBank/DDBJ databases">
        <title>Isolation and Genomic Characterization of a Novel Halophilic Metal-Reducing Deltaproteobacterium from the Deep Subsurface.</title>
        <authorList>
            <person name="Badalamenti J.P."/>
            <person name="Summers Z.M."/>
            <person name="Gralnick J.A."/>
            <person name="Bond D.R."/>
        </authorList>
    </citation>
    <scope>NUCLEOTIDE SEQUENCE [LARGE SCALE GENOMIC DNA]</scope>
    <source>
        <strain evidence="4 5">WTL</strain>
    </source>
</reference>
<feature type="domain" description="PAS" evidence="3">
    <location>
        <begin position="79"/>
        <end position="149"/>
    </location>
</feature>
<dbReference type="Proteomes" id="UP000057158">
    <property type="component" value="Chromosome"/>
</dbReference>
<dbReference type="GO" id="GO:0016301">
    <property type="term" value="F:kinase activity"/>
    <property type="evidence" value="ECO:0007669"/>
    <property type="project" value="UniProtKB-KW"/>
</dbReference>
<dbReference type="Gene3D" id="3.30.450.20">
    <property type="entry name" value="PAS domain"/>
    <property type="match status" value="1"/>
</dbReference>
<accession>A0A0M4CXH6</accession>
<proteinExistence type="predicted"/>
<evidence type="ECO:0000313" key="4">
    <source>
        <dbReference type="EMBL" id="ALC14902.1"/>
    </source>
</evidence>
<dbReference type="PROSITE" id="PS50112">
    <property type="entry name" value="PAS"/>
    <property type="match status" value="1"/>
</dbReference>
<evidence type="ECO:0000313" key="5">
    <source>
        <dbReference type="Proteomes" id="UP000057158"/>
    </source>
</evidence>
<dbReference type="Pfam" id="PF08448">
    <property type="entry name" value="PAS_4"/>
    <property type="match status" value="1"/>
</dbReference>